<evidence type="ECO:0000256" key="1">
    <source>
        <dbReference type="SAM" id="Phobius"/>
    </source>
</evidence>
<dbReference type="InterPro" id="IPR025018">
    <property type="entry name" value="DUF3953"/>
</dbReference>
<gene>
    <name evidence="2" type="ORF">JF544_12615</name>
</gene>
<name>A0ABS3DXP6_9BACI</name>
<evidence type="ECO:0000313" key="3">
    <source>
        <dbReference type="Proteomes" id="UP000663970"/>
    </source>
</evidence>
<keyword evidence="1" id="KW-0812">Transmembrane</keyword>
<sequence>MKILRIILTIVGVALSSYGLITGKSGMIMPYVLLLMGGLLLVMGLNEFQKRKPIAFASLLAAGFSLFVGVYTL</sequence>
<proteinExistence type="predicted"/>
<dbReference type="Proteomes" id="UP000663970">
    <property type="component" value="Unassembled WGS sequence"/>
</dbReference>
<accession>A0ABS3DXP6</accession>
<dbReference type="EMBL" id="JAEKJY010000004">
    <property type="protein sequence ID" value="MBN8236099.1"/>
    <property type="molecule type" value="Genomic_DNA"/>
</dbReference>
<keyword evidence="1" id="KW-0472">Membrane</keyword>
<comment type="caution">
    <text evidence="2">The sequence shown here is derived from an EMBL/GenBank/DDBJ whole genome shotgun (WGS) entry which is preliminary data.</text>
</comment>
<evidence type="ECO:0000313" key="2">
    <source>
        <dbReference type="EMBL" id="MBN8236099.1"/>
    </source>
</evidence>
<feature type="transmembrane region" description="Helical" evidence="1">
    <location>
        <begin position="53"/>
        <end position="72"/>
    </location>
</feature>
<keyword evidence="3" id="KW-1185">Reference proteome</keyword>
<reference evidence="2 3" key="1">
    <citation type="submission" date="2020-12" db="EMBL/GenBank/DDBJ databases">
        <title>Oil enriched cultivation method for isolating marine PHA-producing bacteria.</title>
        <authorList>
            <person name="Zheng W."/>
            <person name="Yu S."/>
            <person name="Huang Y."/>
        </authorList>
    </citation>
    <scope>NUCLEOTIDE SEQUENCE [LARGE SCALE GENOMIC DNA]</scope>
    <source>
        <strain evidence="2 3">SY-2-6</strain>
    </source>
</reference>
<organism evidence="2 3">
    <name type="scientific">Halobacillus kuroshimensis</name>
    <dbReference type="NCBI Taxonomy" id="302481"/>
    <lineage>
        <taxon>Bacteria</taxon>
        <taxon>Bacillati</taxon>
        <taxon>Bacillota</taxon>
        <taxon>Bacilli</taxon>
        <taxon>Bacillales</taxon>
        <taxon>Bacillaceae</taxon>
        <taxon>Halobacillus</taxon>
    </lineage>
</organism>
<protein>
    <submittedName>
        <fullName evidence="2">DUF3953 domain-containing protein</fullName>
    </submittedName>
</protein>
<keyword evidence="1" id="KW-1133">Transmembrane helix</keyword>
<dbReference type="Pfam" id="PF13129">
    <property type="entry name" value="DUF3953"/>
    <property type="match status" value="1"/>
</dbReference>
<feature type="transmembrane region" description="Helical" evidence="1">
    <location>
        <begin position="29"/>
        <end position="46"/>
    </location>
</feature>